<protein>
    <submittedName>
        <fullName evidence="1">Uncharacterized protein</fullName>
    </submittedName>
</protein>
<organism evidence="1 2">
    <name type="scientific">Naganishia cerealis</name>
    <dbReference type="NCBI Taxonomy" id="610337"/>
    <lineage>
        <taxon>Eukaryota</taxon>
        <taxon>Fungi</taxon>
        <taxon>Dikarya</taxon>
        <taxon>Basidiomycota</taxon>
        <taxon>Agaricomycotina</taxon>
        <taxon>Tremellomycetes</taxon>
        <taxon>Filobasidiales</taxon>
        <taxon>Filobasidiaceae</taxon>
        <taxon>Naganishia</taxon>
    </lineage>
</organism>
<sequence length="442" mass="47638">MRTSGVLSAFTFFAIAFVACVRASNVVTLTTDNFDQIIGQGKPALVEFYASWCGHCKRLVPVWEELADAFSGGYQKDKVIIAKIDADIEKEMGQRYGIQGFPTLKWFGANDLKNPEDYNGGREVADLAAFVTEKSGIRSNVKSAAPSEVKHLGAGNFKKEVLDSGKNVLVAFKAPWCGHCKSLTKPYEAVAKAFKSESDCVVAEVPDSDSEINRGLAAENGVNSYPTIKFFPKDGSDPIPYSGARTEEGFVKFLNEHCGTHRTTSGSLLESAGRALALDKLAAEFFSASPSARPAVLEKAREHVANLSTQVSGAVKKAPGSAVGGADYYVKAMERILEKGEDWIKKETARFNKLSSSPSLAPAKMDEIIIKRNILSTFITRTVDDAGHAVVDTVEEVVEEVKGAGEKAARVVNAATMSAHSVYDAATEAVGKKVHQVKKEEL</sequence>
<dbReference type="EMBL" id="JASBWR010000054">
    <property type="protein sequence ID" value="KAJ9102043.1"/>
    <property type="molecule type" value="Genomic_DNA"/>
</dbReference>
<dbReference type="Proteomes" id="UP001241377">
    <property type="component" value="Unassembled WGS sequence"/>
</dbReference>
<reference evidence="1" key="1">
    <citation type="submission" date="2023-04" db="EMBL/GenBank/DDBJ databases">
        <title>Draft Genome sequencing of Naganishia species isolated from polar environments using Oxford Nanopore Technology.</title>
        <authorList>
            <person name="Leo P."/>
            <person name="Venkateswaran K."/>
        </authorList>
    </citation>
    <scope>NUCLEOTIDE SEQUENCE</scope>
    <source>
        <strain evidence="1">MNA-CCFEE 5261</strain>
    </source>
</reference>
<keyword evidence="2" id="KW-1185">Reference proteome</keyword>
<gene>
    <name evidence="1" type="ORF">QFC19_004971</name>
</gene>
<evidence type="ECO:0000313" key="1">
    <source>
        <dbReference type="EMBL" id="KAJ9102043.1"/>
    </source>
</evidence>
<name>A0ACC2VS77_9TREE</name>
<evidence type="ECO:0000313" key="2">
    <source>
        <dbReference type="Proteomes" id="UP001241377"/>
    </source>
</evidence>
<proteinExistence type="predicted"/>
<comment type="caution">
    <text evidence="1">The sequence shown here is derived from an EMBL/GenBank/DDBJ whole genome shotgun (WGS) entry which is preliminary data.</text>
</comment>
<accession>A0ACC2VS77</accession>